<evidence type="ECO:0000256" key="1">
    <source>
        <dbReference type="ARBA" id="ARBA00004141"/>
    </source>
</evidence>
<dbReference type="InterPro" id="IPR011547">
    <property type="entry name" value="SLC26A/SulP_dom"/>
</dbReference>
<feature type="transmembrane region" description="Helical" evidence="6">
    <location>
        <begin position="95"/>
        <end position="118"/>
    </location>
</feature>
<dbReference type="InterPro" id="IPR001902">
    <property type="entry name" value="SLC26A/SulP_fam"/>
</dbReference>
<keyword evidence="4 6" id="KW-0472">Membrane</keyword>
<evidence type="ECO:0000256" key="2">
    <source>
        <dbReference type="ARBA" id="ARBA00022692"/>
    </source>
</evidence>
<protein>
    <submittedName>
        <fullName evidence="8">SulP family sulfate permease</fullName>
    </submittedName>
</protein>
<evidence type="ECO:0000256" key="6">
    <source>
        <dbReference type="SAM" id="Phobius"/>
    </source>
</evidence>
<comment type="subcellular location">
    <subcellularLocation>
        <location evidence="1">Membrane</location>
        <topology evidence="1">Multi-pass membrane protein</topology>
    </subcellularLocation>
</comment>
<dbReference type="RefSeq" id="WP_132297549.1">
    <property type="nucleotide sequence ID" value="NZ_SMFU01000014.1"/>
</dbReference>
<dbReference type="CDD" id="cd07042">
    <property type="entry name" value="STAS_SulP_like_sulfate_transporter"/>
    <property type="match status" value="1"/>
</dbReference>
<dbReference type="AlphaFoldDB" id="A0A4R1GAC8"/>
<evidence type="ECO:0000313" key="8">
    <source>
        <dbReference type="EMBL" id="TCK02579.1"/>
    </source>
</evidence>
<evidence type="ECO:0000256" key="5">
    <source>
        <dbReference type="SAM" id="MobiDB-lite"/>
    </source>
</evidence>
<dbReference type="Pfam" id="PF00916">
    <property type="entry name" value="Sulfate_transp"/>
    <property type="match status" value="1"/>
</dbReference>
<feature type="transmembrane region" description="Helical" evidence="6">
    <location>
        <begin position="20"/>
        <end position="40"/>
    </location>
</feature>
<feature type="transmembrane region" description="Helical" evidence="6">
    <location>
        <begin position="237"/>
        <end position="262"/>
    </location>
</feature>
<dbReference type="InterPro" id="IPR036513">
    <property type="entry name" value="STAS_dom_sf"/>
</dbReference>
<comment type="caution">
    <text evidence="8">The sequence shown here is derived from an EMBL/GenBank/DDBJ whole genome shotgun (WGS) entry which is preliminary data.</text>
</comment>
<reference evidence="8 9" key="1">
    <citation type="submission" date="2019-03" db="EMBL/GenBank/DDBJ databases">
        <title>Genomic Encyclopedia of Archaeal and Bacterial Type Strains, Phase II (KMG-II): from individual species to whole genera.</title>
        <authorList>
            <person name="Goeker M."/>
        </authorList>
    </citation>
    <scope>NUCLEOTIDE SEQUENCE [LARGE SCALE GENOMIC DNA]</scope>
    <source>
        <strain evidence="8 9">DSM 27697</strain>
    </source>
</reference>
<dbReference type="EMBL" id="SMFU01000014">
    <property type="protein sequence ID" value="TCK02579.1"/>
    <property type="molecule type" value="Genomic_DNA"/>
</dbReference>
<feature type="compositionally biased region" description="Basic and acidic residues" evidence="5">
    <location>
        <begin position="589"/>
        <end position="599"/>
    </location>
</feature>
<dbReference type="Proteomes" id="UP000294546">
    <property type="component" value="Unassembled WGS sequence"/>
</dbReference>
<sequence>MIDYFKWRHQLGKQQLRDDLSAGITGAIIALPQCVAYALIAGMPPETGLYSAIIITALAAILGSSWHMITGPAAAVSIVLMSIVSEMAEPGSAEFISTMLTLTLLTGLIQLLLGLLRIGSLVNFISHTVVIGFTAGASILIASSQFKYLLGVELPGGLNLFETFYQLWLALPEAHISSLIVGAATLFSAIIIRRIHRRLPHLLLALAIGSLCGWLLGGEDKGIETVGALPSGLPLPALPEIGLSSISTLASGAFALALLGLIEAVSIARAIALRSHQQIDGNREFIGQGIANSVGSFFSCFAGSGSFTRSGANYDAGAVTPLAAITNALIVAVILISFPSITQWLPMSAMAGTILLIAWNLIDRHHIAQILKISRQESIVLLATFAATLLIDPVFSIYVGVFLSIAFYLRRTSRPSVIPVAPLQNAPRRSIRNIKRHQLRECPQFQIIRIDGSMFFGCVEHIQIHLRQLAEQSIGPPRILILGKGINFIDVSAFEMLIQEAELIEKRGGQLMFCAFKGVLLDDLERTGLLGRIGAARFFGSPKEAIASVVPELEREICDHCTARIFRECPPAPDSLERIPTADDALENGPKDDRLAEDD</sequence>
<keyword evidence="3 6" id="KW-1133">Transmembrane helix</keyword>
<feature type="transmembrane region" description="Helical" evidence="6">
    <location>
        <begin position="316"/>
        <end position="338"/>
    </location>
</feature>
<dbReference type="SUPFAM" id="SSF52091">
    <property type="entry name" value="SpoIIaa-like"/>
    <property type="match status" value="1"/>
</dbReference>
<proteinExistence type="predicted"/>
<feature type="domain" description="STAS" evidence="7">
    <location>
        <begin position="435"/>
        <end position="549"/>
    </location>
</feature>
<feature type="transmembrane region" description="Helical" evidence="6">
    <location>
        <begin position="382"/>
        <end position="409"/>
    </location>
</feature>
<keyword evidence="9" id="KW-1185">Reference proteome</keyword>
<dbReference type="PANTHER" id="PTHR11814">
    <property type="entry name" value="SULFATE TRANSPORTER"/>
    <property type="match status" value="1"/>
</dbReference>
<dbReference type="InterPro" id="IPR002645">
    <property type="entry name" value="STAS_dom"/>
</dbReference>
<feature type="region of interest" description="Disordered" evidence="5">
    <location>
        <begin position="573"/>
        <end position="599"/>
    </location>
</feature>
<feature type="transmembrane region" description="Helical" evidence="6">
    <location>
        <begin position="52"/>
        <end position="83"/>
    </location>
</feature>
<keyword evidence="2 6" id="KW-0812">Transmembrane</keyword>
<evidence type="ECO:0000259" key="7">
    <source>
        <dbReference type="PROSITE" id="PS50801"/>
    </source>
</evidence>
<dbReference type="Pfam" id="PF01740">
    <property type="entry name" value="STAS"/>
    <property type="match status" value="1"/>
</dbReference>
<feature type="transmembrane region" description="Helical" evidence="6">
    <location>
        <begin position="174"/>
        <end position="192"/>
    </location>
</feature>
<dbReference type="GO" id="GO:0055085">
    <property type="term" value="P:transmembrane transport"/>
    <property type="evidence" value="ECO:0007669"/>
    <property type="project" value="InterPro"/>
</dbReference>
<accession>A0A4R1GAC8</accession>
<organism evidence="8 9">
    <name type="scientific">Marinobacterium mangrovicola</name>
    <dbReference type="NCBI Taxonomy" id="1476959"/>
    <lineage>
        <taxon>Bacteria</taxon>
        <taxon>Pseudomonadati</taxon>
        <taxon>Pseudomonadota</taxon>
        <taxon>Gammaproteobacteria</taxon>
        <taxon>Oceanospirillales</taxon>
        <taxon>Oceanospirillaceae</taxon>
        <taxon>Marinobacterium</taxon>
    </lineage>
</organism>
<dbReference type="PROSITE" id="PS50801">
    <property type="entry name" value="STAS"/>
    <property type="match status" value="1"/>
</dbReference>
<evidence type="ECO:0000313" key="9">
    <source>
        <dbReference type="Proteomes" id="UP000294546"/>
    </source>
</evidence>
<evidence type="ECO:0000256" key="3">
    <source>
        <dbReference type="ARBA" id="ARBA00022989"/>
    </source>
</evidence>
<dbReference type="Gene3D" id="3.30.750.24">
    <property type="entry name" value="STAS domain"/>
    <property type="match status" value="1"/>
</dbReference>
<feature type="transmembrane region" description="Helical" evidence="6">
    <location>
        <begin position="199"/>
        <end position="217"/>
    </location>
</feature>
<dbReference type="OrthoDB" id="9769739at2"/>
<feature type="transmembrane region" description="Helical" evidence="6">
    <location>
        <begin position="344"/>
        <end position="362"/>
    </location>
</feature>
<feature type="transmembrane region" description="Helical" evidence="6">
    <location>
        <begin position="124"/>
        <end position="141"/>
    </location>
</feature>
<evidence type="ECO:0000256" key="4">
    <source>
        <dbReference type="ARBA" id="ARBA00023136"/>
    </source>
</evidence>
<name>A0A4R1GAC8_9GAMM</name>
<gene>
    <name evidence="8" type="ORF">CLV83_4275</name>
</gene>
<dbReference type="GO" id="GO:0016020">
    <property type="term" value="C:membrane"/>
    <property type="evidence" value="ECO:0007669"/>
    <property type="project" value="UniProtKB-SubCell"/>
</dbReference>